<feature type="region of interest" description="Disordered" evidence="1">
    <location>
        <begin position="1"/>
        <end position="94"/>
    </location>
</feature>
<protein>
    <submittedName>
        <fullName evidence="2">Uncharacterized protein</fullName>
    </submittedName>
</protein>
<keyword evidence="3" id="KW-1185">Reference proteome</keyword>
<sequence>MTRPCQKNRSRARKRKARSFTAASAGAGRGDNVFPSAERPEERGENSERVQRRFTKADTTGPRSDGLSVLPRKPKYFGVDIAGDGRGGAWGKDR</sequence>
<evidence type="ECO:0000313" key="3">
    <source>
        <dbReference type="Proteomes" id="UP000287033"/>
    </source>
</evidence>
<feature type="compositionally biased region" description="Basic residues" evidence="1">
    <location>
        <begin position="1"/>
        <end position="18"/>
    </location>
</feature>
<dbReference type="Proteomes" id="UP000287033">
    <property type="component" value="Unassembled WGS sequence"/>
</dbReference>
<dbReference type="EMBL" id="BEZZ01128387">
    <property type="protein sequence ID" value="GCC44151.1"/>
    <property type="molecule type" value="Genomic_DNA"/>
</dbReference>
<feature type="compositionally biased region" description="Basic and acidic residues" evidence="1">
    <location>
        <begin position="38"/>
        <end position="51"/>
    </location>
</feature>
<organism evidence="2 3">
    <name type="scientific">Chiloscyllium punctatum</name>
    <name type="common">Brownbanded bambooshark</name>
    <name type="synonym">Hemiscyllium punctatum</name>
    <dbReference type="NCBI Taxonomy" id="137246"/>
    <lineage>
        <taxon>Eukaryota</taxon>
        <taxon>Metazoa</taxon>
        <taxon>Chordata</taxon>
        <taxon>Craniata</taxon>
        <taxon>Vertebrata</taxon>
        <taxon>Chondrichthyes</taxon>
        <taxon>Elasmobranchii</taxon>
        <taxon>Galeomorphii</taxon>
        <taxon>Galeoidea</taxon>
        <taxon>Orectolobiformes</taxon>
        <taxon>Hemiscylliidae</taxon>
        <taxon>Chiloscyllium</taxon>
    </lineage>
</organism>
<dbReference type="AlphaFoldDB" id="A0A401TNA0"/>
<feature type="compositionally biased region" description="Gly residues" evidence="1">
    <location>
        <begin position="84"/>
        <end position="94"/>
    </location>
</feature>
<evidence type="ECO:0000313" key="2">
    <source>
        <dbReference type="EMBL" id="GCC44151.1"/>
    </source>
</evidence>
<accession>A0A401TNA0</accession>
<proteinExistence type="predicted"/>
<comment type="caution">
    <text evidence="2">The sequence shown here is derived from an EMBL/GenBank/DDBJ whole genome shotgun (WGS) entry which is preliminary data.</text>
</comment>
<reference evidence="2 3" key="1">
    <citation type="journal article" date="2018" name="Nat. Ecol. Evol.">
        <title>Shark genomes provide insights into elasmobranch evolution and the origin of vertebrates.</title>
        <authorList>
            <person name="Hara Y"/>
            <person name="Yamaguchi K"/>
            <person name="Onimaru K"/>
            <person name="Kadota M"/>
            <person name="Koyanagi M"/>
            <person name="Keeley SD"/>
            <person name="Tatsumi K"/>
            <person name="Tanaka K"/>
            <person name="Motone F"/>
            <person name="Kageyama Y"/>
            <person name="Nozu R"/>
            <person name="Adachi N"/>
            <person name="Nishimura O"/>
            <person name="Nakagawa R"/>
            <person name="Tanegashima C"/>
            <person name="Kiyatake I"/>
            <person name="Matsumoto R"/>
            <person name="Murakumo K"/>
            <person name="Nishida K"/>
            <person name="Terakita A"/>
            <person name="Kuratani S"/>
            <person name="Sato K"/>
            <person name="Hyodo S Kuraku.S."/>
        </authorList>
    </citation>
    <scope>NUCLEOTIDE SEQUENCE [LARGE SCALE GENOMIC DNA]</scope>
</reference>
<name>A0A401TNA0_CHIPU</name>
<gene>
    <name evidence="2" type="ORF">chiPu_0028295</name>
</gene>
<evidence type="ECO:0000256" key="1">
    <source>
        <dbReference type="SAM" id="MobiDB-lite"/>
    </source>
</evidence>